<dbReference type="GO" id="GO:0016491">
    <property type="term" value="F:oxidoreductase activity"/>
    <property type="evidence" value="ECO:0007669"/>
    <property type="project" value="TreeGrafter"/>
</dbReference>
<dbReference type="PROSITE" id="PS51471">
    <property type="entry name" value="FE2OG_OXY"/>
    <property type="match status" value="1"/>
</dbReference>
<dbReference type="GO" id="GO:0032451">
    <property type="term" value="F:demethylase activity"/>
    <property type="evidence" value="ECO:0007669"/>
    <property type="project" value="TreeGrafter"/>
</dbReference>
<feature type="domain" description="Fe2OG dioxygenase" evidence="1">
    <location>
        <begin position="136"/>
        <end position="226"/>
    </location>
</feature>
<dbReference type="InterPro" id="IPR037151">
    <property type="entry name" value="AlkB-like_sf"/>
</dbReference>
<name>A0A3G5AE38_9VIRU</name>
<gene>
    <name evidence="2" type="ORF">Satyrvirus16_13</name>
</gene>
<dbReference type="Pfam" id="PF13532">
    <property type="entry name" value="2OG-FeII_Oxy_2"/>
    <property type="match status" value="1"/>
</dbReference>
<evidence type="ECO:0000259" key="1">
    <source>
        <dbReference type="PROSITE" id="PS51471"/>
    </source>
</evidence>
<sequence length="228" mass="26643">MYLSKEALDVINSLENDDFEILQSKHKKYSEEYNKKLKFIYNFSQNSENVVDGLYYIPNYLTNDEIMLVKEKIKNEIKFSPISNSYNSRKVAHFGYYYSYNRSGLKEAPAIPIYLFDLVSPGRINSSLKENIISTNFDQLIINEYKPGQKIAYHIDHVSQFGPIIACISVGSEIYMNFKYQDIEKKIKIEEGSLYIMSGDARYKWMHSLTNSTNDNRYSLTFRTVLSK</sequence>
<reference evidence="2" key="1">
    <citation type="submission" date="2018-10" db="EMBL/GenBank/DDBJ databases">
        <title>Hidden diversity of soil giant viruses.</title>
        <authorList>
            <person name="Schulz F."/>
            <person name="Alteio L."/>
            <person name="Goudeau D."/>
            <person name="Ryan E.M."/>
            <person name="Malmstrom R.R."/>
            <person name="Blanchard J."/>
            <person name="Woyke T."/>
        </authorList>
    </citation>
    <scope>NUCLEOTIDE SEQUENCE</scope>
    <source>
        <strain evidence="2">SAV1</strain>
    </source>
</reference>
<evidence type="ECO:0000313" key="2">
    <source>
        <dbReference type="EMBL" id="AYV85437.1"/>
    </source>
</evidence>
<dbReference type="PANTHER" id="PTHR12463">
    <property type="entry name" value="OXYGENASE-RELATED"/>
    <property type="match status" value="1"/>
</dbReference>
<dbReference type="InterPro" id="IPR027450">
    <property type="entry name" value="AlkB-like"/>
</dbReference>
<dbReference type="SUPFAM" id="SSF51197">
    <property type="entry name" value="Clavaminate synthase-like"/>
    <property type="match status" value="1"/>
</dbReference>
<accession>A0A3G5AE38</accession>
<protein>
    <submittedName>
        <fullName evidence="2">2Og-Fe(II) oxygenase</fullName>
    </submittedName>
</protein>
<organism evidence="2">
    <name type="scientific">Satyrvirus sp</name>
    <dbReference type="NCBI Taxonomy" id="2487771"/>
    <lineage>
        <taxon>Viruses</taxon>
        <taxon>Varidnaviria</taxon>
        <taxon>Bamfordvirae</taxon>
        <taxon>Nucleocytoviricota</taxon>
        <taxon>Megaviricetes</taxon>
        <taxon>Imitervirales</taxon>
        <taxon>Mimiviridae</taxon>
        <taxon>Megamimivirinae</taxon>
    </lineage>
</organism>
<dbReference type="Gene3D" id="2.60.120.590">
    <property type="entry name" value="Alpha-ketoglutarate-dependent dioxygenase AlkB-like"/>
    <property type="match status" value="1"/>
</dbReference>
<proteinExistence type="predicted"/>
<dbReference type="InterPro" id="IPR032857">
    <property type="entry name" value="ALKBH4"/>
</dbReference>
<dbReference type="PANTHER" id="PTHR12463:SF1">
    <property type="entry name" value="2-OXOGLUTARATE AND FE-DEPENDENT OXYGENASE FAMILY PROTEIN"/>
    <property type="match status" value="1"/>
</dbReference>
<dbReference type="GO" id="GO:0070988">
    <property type="term" value="P:demethylation"/>
    <property type="evidence" value="ECO:0007669"/>
    <property type="project" value="InterPro"/>
</dbReference>
<dbReference type="InterPro" id="IPR005123">
    <property type="entry name" value="Oxoglu/Fe-dep_dioxygenase_dom"/>
</dbReference>
<dbReference type="EMBL" id="MK072452">
    <property type="protein sequence ID" value="AYV85437.1"/>
    <property type="molecule type" value="Genomic_DNA"/>
</dbReference>